<dbReference type="Proteomes" id="UP000072660">
    <property type="component" value="Unassembled WGS sequence"/>
</dbReference>
<comment type="caution">
    <text evidence="1">The sequence shown here is derived from an EMBL/GenBank/DDBJ whole genome shotgun (WGS) entry which is preliminary data.</text>
</comment>
<gene>
    <name evidence="1" type="ORF">AXE65_02180</name>
</gene>
<protein>
    <submittedName>
        <fullName evidence="1">Uncharacterized protein</fullName>
    </submittedName>
</protein>
<dbReference type="AlphaFoldDB" id="A0A139SUP1"/>
<name>A0A139SUP1_9GAMM</name>
<evidence type="ECO:0000313" key="2">
    <source>
        <dbReference type="Proteomes" id="UP000072660"/>
    </source>
</evidence>
<keyword evidence="2" id="KW-1185">Reference proteome</keyword>
<reference evidence="1 2" key="1">
    <citation type="submission" date="2016-02" db="EMBL/GenBank/DDBJ databases">
        <authorList>
            <person name="Wen L."/>
            <person name="He K."/>
            <person name="Yang H."/>
        </authorList>
    </citation>
    <scope>NUCLEOTIDE SEQUENCE [LARGE SCALE GENOMIC DNA]</scope>
    <source>
        <strain evidence="1 2">CV58</strain>
    </source>
</reference>
<evidence type="ECO:0000313" key="1">
    <source>
        <dbReference type="EMBL" id="KXU38287.1"/>
    </source>
</evidence>
<proteinExistence type="predicted"/>
<organism evidence="1 2">
    <name type="scientific">Ventosimonas gracilis</name>
    <dbReference type="NCBI Taxonomy" id="1680762"/>
    <lineage>
        <taxon>Bacteria</taxon>
        <taxon>Pseudomonadati</taxon>
        <taxon>Pseudomonadota</taxon>
        <taxon>Gammaproteobacteria</taxon>
        <taxon>Pseudomonadales</taxon>
        <taxon>Ventosimonadaceae</taxon>
        <taxon>Ventosimonas</taxon>
    </lineage>
</organism>
<dbReference type="EMBL" id="LSZO01000145">
    <property type="protein sequence ID" value="KXU38287.1"/>
    <property type="molecule type" value="Genomic_DNA"/>
</dbReference>
<accession>A0A139SUP1</accession>
<sequence length="267" mass="30195">MIMTILILSCALLLLGLIWPGITLASYQLIARLDCPDGEFVIDARPYDPTLAGIAWLDIRYRYRGIVLTSILYKNHDKYLLNYLHQMPPDLREQITRAGRTLYFPPEQFDMDQVDRLAACLNANQRELEKASEKIIVGRFLLGLLPNRAKVSSYKPHEIDLLIRANSPIADLYGNGNLTIIIEREGAVILLIEPAGTKVPAEAFSWGKVLPPRFGFGRPRLELHPVIFNGKTYDSQFAKLLGRHTNGLNSRTLNQNYKVVPPISTDR</sequence>